<keyword evidence="7 9" id="KW-0720">Serine protease</keyword>
<dbReference type="EC" id="3.4.21.10" evidence="3"/>
<dbReference type="PROSITE" id="PS00134">
    <property type="entry name" value="TRYPSIN_HIS"/>
    <property type="match status" value="1"/>
</dbReference>
<gene>
    <name evidence="13" type="primary">LOC129335733</name>
</gene>
<evidence type="ECO:0000256" key="7">
    <source>
        <dbReference type="ARBA" id="ARBA00022825"/>
    </source>
</evidence>
<protein>
    <recommendedName>
        <fullName evidence="4">Acrosin</fullName>
        <ecNumber evidence="3">3.4.21.10</ecNumber>
    </recommendedName>
</protein>
<dbReference type="Gene3D" id="2.40.10.10">
    <property type="entry name" value="Trypsin-like serine proteases"/>
    <property type="match status" value="2"/>
</dbReference>
<keyword evidence="8" id="KW-1015">Disulfide bond</keyword>
<dbReference type="GO" id="GO:0006508">
    <property type="term" value="P:proteolysis"/>
    <property type="evidence" value="ECO:0007669"/>
    <property type="project" value="UniProtKB-KW"/>
</dbReference>
<dbReference type="InterPro" id="IPR009003">
    <property type="entry name" value="Peptidase_S1_PA"/>
</dbReference>
<evidence type="ECO:0000313" key="13">
    <source>
        <dbReference type="RefSeq" id="XP_054844500.1"/>
    </source>
</evidence>
<dbReference type="KEGG" id="emc:129335733"/>
<dbReference type="FunFam" id="2.40.10.10:FF:000003">
    <property type="entry name" value="Transmembrane serine protease 3"/>
    <property type="match status" value="1"/>
</dbReference>
<evidence type="ECO:0000259" key="11">
    <source>
        <dbReference type="PROSITE" id="PS50240"/>
    </source>
</evidence>
<evidence type="ECO:0000256" key="8">
    <source>
        <dbReference type="ARBA" id="ARBA00023157"/>
    </source>
</evidence>
<dbReference type="InterPro" id="IPR043504">
    <property type="entry name" value="Peptidase_S1_PA_chymotrypsin"/>
</dbReference>
<dbReference type="PROSITE" id="PS50240">
    <property type="entry name" value="TRYPSIN_DOM"/>
    <property type="match status" value="1"/>
</dbReference>
<evidence type="ECO:0000256" key="10">
    <source>
        <dbReference type="SAM" id="MobiDB-lite"/>
    </source>
</evidence>
<dbReference type="InterPro" id="IPR001254">
    <property type="entry name" value="Trypsin_dom"/>
</dbReference>
<dbReference type="InterPro" id="IPR033116">
    <property type="entry name" value="TRYPSIN_SER"/>
</dbReference>
<sequence length="421" mass="47331">MPSLFLVPPGIKRNGQHCRVETSDDCKVFQTPGDPKNRGLQVLSFTTYLSIPPRSQEDLPLLSYPHNKSVSGICGRRPLAPSHGGSIRVIGGTNALPGTWPWMVSIQIPDIEGYKHICGASLISPRWVLTAAHCFMYKQYVELKHMKLVIGATQLSQPGPDVQERTIKNLVEHAQYNNKTVFGDIALMELNKPVNCTDYIQPACLPDSDVDMSTLTHCYVSGWGITDVTRPSQTADVMQEAKVNLIPLDVCNSSDWYNTRIHYNNLCAGYEQGGIDSCQGDSGGPLVCRETRSERFWVVGVTSWGAGCAKARRPGVYSATHLFLDWIKRNTKDKFLSPFRPPGSFTRPQKTTTSTPKPKRKPWKPPISREEIQKFENWHLNRTNTKLFYTESGPWSIQVSIVYSSCRWLSRVTLVDDLTWE</sequence>
<keyword evidence="5 9" id="KW-0645">Protease</keyword>
<dbReference type="CDD" id="cd00190">
    <property type="entry name" value="Tryp_SPc"/>
    <property type="match status" value="1"/>
</dbReference>
<evidence type="ECO:0000256" key="1">
    <source>
        <dbReference type="ARBA" id="ARBA00001656"/>
    </source>
</evidence>
<dbReference type="GO" id="GO:0007340">
    <property type="term" value="P:acrosome reaction"/>
    <property type="evidence" value="ECO:0007669"/>
    <property type="project" value="TreeGrafter"/>
</dbReference>
<dbReference type="Proteomes" id="UP001190640">
    <property type="component" value="Chromosome 9"/>
</dbReference>
<evidence type="ECO:0000313" key="12">
    <source>
        <dbReference type="Proteomes" id="UP001190640"/>
    </source>
</evidence>
<name>A0AA97JUH8_EUBMA</name>
<evidence type="ECO:0000256" key="2">
    <source>
        <dbReference type="ARBA" id="ARBA00009228"/>
    </source>
</evidence>
<dbReference type="GO" id="GO:0035821">
    <property type="term" value="P:modulation of process of another organism"/>
    <property type="evidence" value="ECO:0007669"/>
    <property type="project" value="UniProtKB-ARBA"/>
</dbReference>
<dbReference type="Pfam" id="PF00089">
    <property type="entry name" value="Trypsin"/>
    <property type="match status" value="1"/>
</dbReference>
<dbReference type="InterPro" id="IPR001314">
    <property type="entry name" value="Peptidase_S1A"/>
</dbReference>
<dbReference type="PANTHER" id="PTHR24252">
    <property type="entry name" value="ACROSIN-RELATED"/>
    <property type="match status" value="1"/>
</dbReference>
<feature type="domain" description="Peptidase S1" evidence="11">
    <location>
        <begin position="89"/>
        <end position="332"/>
    </location>
</feature>
<dbReference type="GO" id="GO:0004252">
    <property type="term" value="F:serine-type endopeptidase activity"/>
    <property type="evidence" value="ECO:0007669"/>
    <property type="project" value="InterPro"/>
</dbReference>
<evidence type="ECO:0000256" key="5">
    <source>
        <dbReference type="ARBA" id="ARBA00022670"/>
    </source>
</evidence>
<comment type="similarity">
    <text evidence="2">Belongs to the peptidase S1 family. Snake venom subfamily.</text>
</comment>
<proteinExistence type="inferred from homology"/>
<evidence type="ECO:0000256" key="3">
    <source>
        <dbReference type="ARBA" id="ARBA00012050"/>
    </source>
</evidence>
<evidence type="ECO:0000256" key="9">
    <source>
        <dbReference type="RuleBase" id="RU363034"/>
    </source>
</evidence>
<dbReference type="PROSITE" id="PS00135">
    <property type="entry name" value="TRYPSIN_SER"/>
    <property type="match status" value="1"/>
</dbReference>
<feature type="region of interest" description="Disordered" evidence="10">
    <location>
        <begin position="337"/>
        <end position="366"/>
    </location>
</feature>
<keyword evidence="12" id="KW-1185">Reference proteome</keyword>
<evidence type="ECO:0000256" key="6">
    <source>
        <dbReference type="ARBA" id="ARBA00022801"/>
    </source>
</evidence>
<dbReference type="AlphaFoldDB" id="A0AA97JUH8"/>
<accession>A0AA97JUH8</accession>
<evidence type="ECO:0000256" key="4">
    <source>
        <dbReference type="ARBA" id="ARBA00017161"/>
    </source>
</evidence>
<comment type="catalytic activity">
    <reaction evidence="1">
        <text>Preferential cleavage: Arg-|-Xaa, Lys-|-Xaa.</text>
        <dbReference type="EC" id="3.4.21.10"/>
    </reaction>
</comment>
<dbReference type="SUPFAM" id="SSF50494">
    <property type="entry name" value="Trypsin-like serine proteases"/>
    <property type="match status" value="1"/>
</dbReference>
<dbReference type="GO" id="GO:0005576">
    <property type="term" value="C:extracellular region"/>
    <property type="evidence" value="ECO:0007669"/>
    <property type="project" value="UniProtKB-ARBA"/>
</dbReference>
<dbReference type="PANTHER" id="PTHR24252:SF8">
    <property type="entry name" value="ACROSIN"/>
    <property type="match status" value="1"/>
</dbReference>
<dbReference type="SMART" id="SM00020">
    <property type="entry name" value="Tryp_SPc"/>
    <property type="match status" value="1"/>
</dbReference>
<keyword evidence="6 9" id="KW-0378">Hydrolase</keyword>
<feature type="compositionally biased region" description="Low complexity" evidence="10">
    <location>
        <begin position="346"/>
        <end position="356"/>
    </location>
</feature>
<dbReference type="GeneID" id="129335733"/>
<dbReference type="RefSeq" id="XP_054844500.1">
    <property type="nucleotide sequence ID" value="XM_054988525.1"/>
</dbReference>
<dbReference type="InterPro" id="IPR018114">
    <property type="entry name" value="TRYPSIN_HIS"/>
</dbReference>
<reference evidence="13" key="1">
    <citation type="submission" date="2025-08" db="UniProtKB">
        <authorList>
            <consortium name="RefSeq"/>
        </authorList>
    </citation>
    <scope>IDENTIFICATION</scope>
    <source>
        <tissue evidence="13">Blood</tissue>
    </source>
</reference>
<organism evidence="12 13">
    <name type="scientific">Eublepharis macularius</name>
    <name type="common">Leopard gecko</name>
    <name type="synonym">Cyrtodactylus macularius</name>
    <dbReference type="NCBI Taxonomy" id="481883"/>
    <lineage>
        <taxon>Eukaryota</taxon>
        <taxon>Metazoa</taxon>
        <taxon>Chordata</taxon>
        <taxon>Craniata</taxon>
        <taxon>Vertebrata</taxon>
        <taxon>Euteleostomi</taxon>
        <taxon>Lepidosauria</taxon>
        <taxon>Squamata</taxon>
        <taxon>Bifurcata</taxon>
        <taxon>Gekkota</taxon>
        <taxon>Eublepharidae</taxon>
        <taxon>Eublepharinae</taxon>
        <taxon>Eublepharis</taxon>
    </lineage>
</organism>
<dbReference type="PRINTS" id="PR00722">
    <property type="entry name" value="CHYMOTRYPSIN"/>
</dbReference>